<dbReference type="FunFam" id="3.40.50.150:FF:000006">
    <property type="entry name" value="Ribosomal RNA small subunit methyltransferase A"/>
    <property type="match status" value="1"/>
</dbReference>
<dbReference type="SUPFAM" id="SSF53335">
    <property type="entry name" value="S-adenosyl-L-methionine-dependent methyltransferases"/>
    <property type="match status" value="1"/>
</dbReference>
<dbReference type="InterPro" id="IPR023165">
    <property type="entry name" value="rRNA_Ade_diMease-like_C"/>
</dbReference>
<keyword evidence="6 7" id="KW-0694">RNA-binding</keyword>
<dbReference type="AlphaFoldDB" id="A0A975HI17"/>
<evidence type="ECO:0000256" key="7">
    <source>
        <dbReference type="HAMAP-Rule" id="MF_00607"/>
    </source>
</evidence>
<dbReference type="PROSITE" id="PS51689">
    <property type="entry name" value="SAM_RNA_A_N6_MT"/>
    <property type="match status" value="1"/>
</dbReference>
<dbReference type="PANTHER" id="PTHR11727">
    <property type="entry name" value="DIMETHYLADENOSINE TRANSFERASE"/>
    <property type="match status" value="1"/>
</dbReference>
<evidence type="ECO:0000256" key="4">
    <source>
        <dbReference type="ARBA" id="ARBA00022679"/>
    </source>
</evidence>
<evidence type="ECO:0000256" key="6">
    <source>
        <dbReference type="ARBA" id="ARBA00022884"/>
    </source>
</evidence>
<dbReference type="PROSITE" id="PS01131">
    <property type="entry name" value="RRNA_A_DIMETH"/>
    <property type="match status" value="1"/>
</dbReference>
<comment type="catalytic activity">
    <reaction evidence="7">
        <text>adenosine(1518)/adenosine(1519) in 16S rRNA + 4 S-adenosyl-L-methionine = N(6)-dimethyladenosine(1518)/N(6)-dimethyladenosine(1519) in 16S rRNA + 4 S-adenosyl-L-homocysteine + 4 H(+)</text>
        <dbReference type="Rhea" id="RHEA:19609"/>
        <dbReference type="Rhea" id="RHEA-COMP:10232"/>
        <dbReference type="Rhea" id="RHEA-COMP:10233"/>
        <dbReference type="ChEBI" id="CHEBI:15378"/>
        <dbReference type="ChEBI" id="CHEBI:57856"/>
        <dbReference type="ChEBI" id="CHEBI:59789"/>
        <dbReference type="ChEBI" id="CHEBI:74411"/>
        <dbReference type="ChEBI" id="CHEBI:74493"/>
        <dbReference type="EC" id="2.1.1.182"/>
    </reaction>
</comment>
<evidence type="ECO:0000313" key="12">
    <source>
        <dbReference type="Proteomes" id="UP000682739"/>
    </source>
</evidence>
<dbReference type="GO" id="GO:0005829">
    <property type="term" value="C:cytosol"/>
    <property type="evidence" value="ECO:0007669"/>
    <property type="project" value="TreeGrafter"/>
</dbReference>
<dbReference type="FunFam" id="1.10.8.100:FF:000001">
    <property type="entry name" value="Ribosomal RNA small subunit methyltransferase A"/>
    <property type="match status" value="1"/>
</dbReference>
<organism evidence="11 12">
    <name type="scientific">Psychrosphaera ytuae</name>
    <dbReference type="NCBI Taxonomy" id="2820710"/>
    <lineage>
        <taxon>Bacteria</taxon>
        <taxon>Pseudomonadati</taxon>
        <taxon>Pseudomonadota</taxon>
        <taxon>Gammaproteobacteria</taxon>
        <taxon>Alteromonadales</taxon>
        <taxon>Pseudoalteromonadaceae</taxon>
        <taxon>Psychrosphaera</taxon>
    </lineage>
</organism>
<reference evidence="11" key="1">
    <citation type="submission" date="2021-03" db="EMBL/GenBank/DDBJ databases">
        <title>Description of Psychrosphaera ytuae sp. nov. isolated from deep sea sediment of South China Sea.</title>
        <authorList>
            <person name="Zhang J."/>
            <person name="Xu X.-D."/>
        </authorList>
    </citation>
    <scope>NUCLEOTIDE SEQUENCE</scope>
    <source>
        <strain evidence="11">MTZ26</strain>
    </source>
</reference>
<dbReference type="EC" id="2.1.1.182" evidence="7"/>
<keyword evidence="3 7" id="KW-0489">Methyltransferase</keyword>
<dbReference type="InterPro" id="IPR029063">
    <property type="entry name" value="SAM-dependent_MTases_sf"/>
</dbReference>
<dbReference type="Gene3D" id="3.40.50.150">
    <property type="entry name" value="Vaccinia Virus protein VP39"/>
    <property type="match status" value="1"/>
</dbReference>
<feature type="binding site" evidence="7 8">
    <location>
        <position position="79"/>
    </location>
    <ligand>
        <name>S-adenosyl-L-methionine</name>
        <dbReference type="ChEBI" id="CHEBI:59789"/>
    </ligand>
</feature>
<evidence type="ECO:0000256" key="5">
    <source>
        <dbReference type="ARBA" id="ARBA00022691"/>
    </source>
</evidence>
<dbReference type="NCBIfam" id="TIGR00755">
    <property type="entry name" value="ksgA"/>
    <property type="match status" value="1"/>
</dbReference>
<evidence type="ECO:0000259" key="10">
    <source>
        <dbReference type="SMART" id="SM00650"/>
    </source>
</evidence>
<dbReference type="GO" id="GO:0052908">
    <property type="term" value="F:16S rRNA (adenine(1518)-N(6)/adenine(1519)-N(6))-dimethyltransferase activity"/>
    <property type="evidence" value="ECO:0007669"/>
    <property type="project" value="UniProtKB-EC"/>
</dbReference>
<dbReference type="HAMAP" id="MF_00607">
    <property type="entry name" value="16SrRNA_methyltr_A"/>
    <property type="match status" value="1"/>
</dbReference>
<feature type="binding site" evidence="7 8">
    <location>
        <position position="33"/>
    </location>
    <ligand>
        <name>S-adenosyl-L-methionine</name>
        <dbReference type="ChEBI" id="CHEBI:59789"/>
    </ligand>
</feature>
<keyword evidence="5 7" id="KW-0949">S-adenosyl-L-methionine</keyword>
<evidence type="ECO:0000256" key="1">
    <source>
        <dbReference type="ARBA" id="ARBA00022490"/>
    </source>
</evidence>
<feature type="binding site" evidence="7 8">
    <location>
        <position position="58"/>
    </location>
    <ligand>
        <name>S-adenosyl-L-methionine</name>
        <dbReference type="ChEBI" id="CHEBI:59789"/>
    </ligand>
</feature>
<evidence type="ECO:0000256" key="3">
    <source>
        <dbReference type="ARBA" id="ARBA00022603"/>
    </source>
</evidence>
<evidence type="ECO:0000313" key="11">
    <source>
        <dbReference type="EMBL" id="QTH63673.1"/>
    </source>
</evidence>
<dbReference type="InterPro" id="IPR020596">
    <property type="entry name" value="rRNA_Ade_Mease_Trfase_CS"/>
</dbReference>
<comment type="function">
    <text evidence="7">Specifically dimethylates two adjacent adenosines (A1518 and A1519) in the loop of a conserved hairpin near the 3'-end of 16S rRNA in the 30S particle. May play a critical role in biogenesis of 30S subunits.</text>
</comment>
<dbReference type="InterPro" id="IPR020598">
    <property type="entry name" value="rRNA_Ade_methylase_Trfase_N"/>
</dbReference>
<gene>
    <name evidence="7 11" type="primary">rsmA</name>
    <name evidence="7" type="synonym">ksgA</name>
    <name evidence="11" type="ORF">J1N51_13265</name>
</gene>
<evidence type="ECO:0000256" key="8">
    <source>
        <dbReference type="PROSITE-ProRule" id="PRU01026"/>
    </source>
</evidence>
<keyword evidence="1 7" id="KW-0963">Cytoplasm</keyword>
<feature type="domain" description="Ribosomal RNA adenine methylase transferase N-terminal" evidence="10">
    <location>
        <begin position="38"/>
        <end position="210"/>
    </location>
</feature>
<dbReference type="Pfam" id="PF00398">
    <property type="entry name" value="RrnaAD"/>
    <property type="match status" value="1"/>
</dbReference>
<dbReference type="Proteomes" id="UP000682739">
    <property type="component" value="Chromosome"/>
</dbReference>
<feature type="region of interest" description="Disordered" evidence="9">
    <location>
        <begin position="1"/>
        <end position="22"/>
    </location>
</feature>
<dbReference type="RefSeq" id="WP_208831728.1">
    <property type="nucleotide sequence ID" value="NZ_CP072110.1"/>
</dbReference>
<dbReference type="InterPro" id="IPR011530">
    <property type="entry name" value="rRNA_adenine_dimethylase"/>
</dbReference>
<dbReference type="PANTHER" id="PTHR11727:SF7">
    <property type="entry name" value="DIMETHYLADENOSINE TRANSFERASE-RELATED"/>
    <property type="match status" value="1"/>
</dbReference>
<comment type="similarity">
    <text evidence="7">Belongs to the class I-like SAM-binding methyltransferase superfamily. rRNA adenine N(6)-methyltransferase family. RsmA subfamily.</text>
</comment>
<feature type="binding site" evidence="7 8">
    <location>
        <position position="31"/>
    </location>
    <ligand>
        <name>S-adenosyl-L-methionine</name>
        <dbReference type="ChEBI" id="CHEBI:59789"/>
    </ligand>
</feature>
<dbReference type="Gene3D" id="1.10.8.100">
    <property type="entry name" value="Ribosomal RNA adenine dimethylase-like, domain 2"/>
    <property type="match status" value="1"/>
</dbReference>
<dbReference type="SMART" id="SM00650">
    <property type="entry name" value="rADc"/>
    <property type="match status" value="1"/>
</dbReference>
<dbReference type="InterPro" id="IPR001737">
    <property type="entry name" value="KsgA/Erm"/>
</dbReference>
<sequence length="282" mass="32050">MSKYKASNKKHFDPAKGIHQGHKARKRFGQNFLTDEDIIERIVRAIAPKEGDNVLEIGPGLGAITEPVAERTDLLNVVELDKDLAERLKTHPFIGKKLNIYQADALQFDFSQVIRDDKKLKVFGNLPYNISTPLLFHLYDFLDHIENMHFMLQKEVVNRMCAAPNSKAFGRLSIMTQYYCRTVPVTDVPPESFVPPPKVDSAVIRLIPKPHDERNQVAPSLLNTVCLEAFNQRRKTLRNSLQNIITAEQLAELGIDAGLRAENLSLDDYIKIAIWYGENKES</sequence>
<feature type="binding site" evidence="7 8">
    <location>
        <position position="125"/>
    </location>
    <ligand>
        <name>S-adenosyl-L-methionine</name>
        <dbReference type="ChEBI" id="CHEBI:59789"/>
    </ligand>
</feature>
<evidence type="ECO:0000256" key="2">
    <source>
        <dbReference type="ARBA" id="ARBA00022552"/>
    </source>
</evidence>
<evidence type="ECO:0000256" key="9">
    <source>
        <dbReference type="SAM" id="MobiDB-lite"/>
    </source>
</evidence>
<keyword evidence="4 7" id="KW-0808">Transferase</keyword>
<accession>A0A975HI17</accession>
<feature type="binding site" evidence="7 8">
    <location>
        <position position="104"/>
    </location>
    <ligand>
        <name>S-adenosyl-L-methionine</name>
        <dbReference type="ChEBI" id="CHEBI:59789"/>
    </ligand>
</feature>
<keyword evidence="2 7" id="KW-0698">rRNA processing</keyword>
<comment type="subcellular location">
    <subcellularLocation>
        <location evidence="7">Cytoplasm</location>
    </subcellularLocation>
</comment>
<dbReference type="GO" id="GO:0003723">
    <property type="term" value="F:RNA binding"/>
    <property type="evidence" value="ECO:0007669"/>
    <property type="project" value="UniProtKB-UniRule"/>
</dbReference>
<proteinExistence type="inferred from homology"/>
<dbReference type="KEGG" id="psym:J1N51_13265"/>
<keyword evidence="12" id="KW-1185">Reference proteome</keyword>
<name>A0A975HI17_9GAMM</name>
<dbReference type="EMBL" id="CP072110">
    <property type="protein sequence ID" value="QTH63673.1"/>
    <property type="molecule type" value="Genomic_DNA"/>
</dbReference>
<protein>
    <recommendedName>
        <fullName evidence="7">Ribosomal RNA small subunit methyltransferase A</fullName>
        <ecNumber evidence="7">2.1.1.182</ecNumber>
    </recommendedName>
    <alternativeName>
        <fullName evidence="7">16S rRNA (adenine(1518)-N(6)/adenine(1519)-N(6))-dimethyltransferase</fullName>
    </alternativeName>
    <alternativeName>
        <fullName evidence="7">16S rRNA dimethyladenosine transferase</fullName>
    </alternativeName>
    <alternativeName>
        <fullName evidence="7">16S rRNA dimethylase</fullName>
    </alternativeName>
    <alternativeName>
        <fullName evidence="7">S-adenosylmethionine-6-N', N'-adenosyl(rRNA) dimethyltransferase</fullName>
    </alternativeName>
</protein>